<reference evidence="2 3" key="1">
    <citation type="submission" date="2015-07" db="EMBL/GenBank/DDBJ databases">
        <title>Comparative genomics of the Sigatoka disease complex on banana suggests a link between parallel evolutionary changes in Pseudocercospora fijiensis and Pseudocercospora eumusae and increased virulence on the banana host.</title>
        <authorList>
            <person name="Chang T.-C."/>
            <person name="Salvucci A."/>
            <person name="Crous P.W."/>
            <person name="Stergiopoulos I."/>
        </authorList>
    </citation>
    <scope>NUCLEOTIDE SEQUENCE [LARGE SCALE GENOMIC DNA]</scope>
    <source>
        <strain evidence="2 3">CBS 116634</strain>
    </source>
</reference>
<dbReference type="AlphaFoldDB" id="A0A139H3W4"/>
<feature type="compositionally biased region" description="Polar residues" evidence="1">
    <location>
        <begin position="355"/>
        <end position="364"/>
    </location>
</feature>
<keyword evidence="3" id="KW-1185">Reference proteome</keyword>
<feature type="region of interest" description="Disordered" evidence="1">
    <location>
        <begin position="339"/>
        <end position="373"/>
    </location>
</feature>
<protein>
    <submittedName>
        <fullName evidence="2">Uncharacterized protein</fullName>
    </submittedName>
</protein>
<accession>A0A139H3W4</accession>
<comment type="caution">
    <text evidence="2">The sequence shown here is derived from an EMBL/GenBank/DDBJ whole genome shotgun (WGS) entry which is preliminary data.</text>
</comment>
<evidence type="ECO:0000313" key="3">
    <source>
        <dbReference type="Proteomes" id="UP000073492"/>
    </source>
</evidence>
<proteinExistence type="predicted"/>
<dbReference type="Proteomes" id="UP000073492">
    <property type="component" value="Unassembled WGS sequence"/>
</dbReference>
<sequence length="373" mass="40614">MSMIFNVSERSLLVWSVVSSNTIVIGARSNRLCPNVEWQHGDKLYVLGRGSCTIRLHQYILPNQGLANTVQGELGSQYIKRANLGEDISSAMARASDSQFLPRMCPLSKIRSNVQPGLKCAICHFSYPHHISPSQLKSCTSTLLGSTNPNARCIAAALEPISKPQVDAKHFESLIKDDLLNDPRMEGLNLEHDKSSNIHEMMNVVVPKPVGRSKTSADEIEAKPFERSDVGHDLADNSEATITAMLTLKRGAAIGGDDTAIDMEGKGYVDVGSLFLPAARIAITIRGTWDQMSSSFDQFTSNGPRKALSGTVPLVPGYGGQRSLGEFPDERPELRLPEISHSDFSHAKPYHSTERASLSRTSPLANVGEAHPN</sequence>
<gene>
    <name evidence="2" type="ORF">AC579_5370</name>
</gene>
<name>A0A139H3W4_9PEZI</name>
<organism evidence="2 3">
    <name type="scientific">Pseudocercospora musae</name>
    <dbReference type="NCBI Taxonomy" id="113226"/>
    <lineage>
        <taxon>Eukaryota</taxon>
        <taxon>Fungi</taxon>
        <taxon>Dikarya</taxon>
        <taxon>Ascomycota</taxon>
        <taxon>Pezizomycotina</taxon>
        <taxon>Dothideomycetes</taxon>
        <taxon>Dothideomycetidae</taxon>
        <taxon>Mycosphaerellales</taxon>
        <taxon>Mycosphaerellaceae</taxon>
        <taxon>Pseudocercospora</taxon>
    </lineage>
</organism>
<evidence type="ECO:0000313" key="2">
    <source>
        <dbReference type="EMBL" id="KXS97147.1"/>
    </source>
</evidence>
<evidence type="ECO:0000256" key="1">
    <source>
        <dbReference type="SAM" id="MobiDB-lite"/>
    </source>
</evidence>
<dbReference type="EMBL" id="LFZO01000799">
    <property type="protein sequence ID" value="KXS97147.1"/>
    <property type="molecule type" value="Genomic_DNA"/>
</dbReference>
<feature type="compositionally biased region" description="Basic and acidic residues" evidence="1">
    <location>
        <begin position="339"/>
        <end position="354"/>
    </location>
</feature>